<gene>
    <name evidence="1" type="ORF">AB4829_04570</name>
</gene>
<sequence length="40" mass="4039">MPYGCIASMKTRPGCREEVVSLLPAGSGSDGTVSPRGAAE</sequence>
<name>A0ABW8B4H2_9ACTN</name>
<dbReference type="EMBL" id="JBITPR010000018">
    <property type="protein sequence ID" value="MFI7869859.1"/>
    <property type="molecule type" value="Genomic_DNA"/>
</dbReference>
<protein>
    <submittedName>
        <fullName evidence="1">Uncharacterized protein</fullName>
    </submittedName>
</protein>
<evidence type="ECO:0000313" key="1">
    <source>
        <dbReference type="EMBL" id="MFI7869859.1"/>
    </source>
</evidence>
<comment type="caution">
    <text evidence="1">The sequence shown here is derived from an EMBL/GenBank/DDBJ whole genome shotgun (WGS) entry which is preliminary data.</text>
</comment>
<dbReference type="Proteomes" id="UP001614264">
    <property type="component" value="Unassembled WGS sequence"/>
</dbReference>
<evidence type="ECO:0000313" key="2">
    <source>
        <dbReference type="Proteomes" id="UP001614264"/>
    </source>
</evidence>
<accession>A0ABW8B4H2</accession>
<proteinExistence type="predicted"/>
<organism evidence="1 2">
    <name type="scientific">Streptomyces salinarius</name>
    <dbReference type="NCBI Taxonomy" id="2762598"/>
    <lineage>
        <taxon>Bacteria</taxon>
        <taxon>Bacillati</taxon>
        <taxon>Actinomycetota</taxon>
        <taxon>Actinomycetes</taxon>
        <taxon>Kitasatosporales</taxon>
        <taxon>Streptomycetaceae</taxon>
        <taxon>Streptomyces</taxon>
    </lineage>
</organism>
<dbReference type="RefSeq" id="WP_399591106.1">
    <property type="nucleotide sequence ID" value="NZ_JBITPR010000018.1"/>
</dbReference>
<keyword evidence="2" id="KW-1185">Reference proteome</keyword>
<reference evidence="1 2" key="1">
    <citation type="submission" date="2024-07" db="EMBL/GenBank/DDBJ databases">
        <title>Whole genome sequencing of Prodigiosin pigment-producing Streptomyces salinarius isolated from rhizosphere soil of Arachis hypogaea.</title>
        <authorList>
            <person name="Vidhya A."/>
            <person name="Ramya S."/>
        </authorList>
    </citation>
    <scope>NUCLEOTIDE SEQUENCE [LARGE SCALE GENOMIC DNA]</scope>
    <source>
        <strain evidence="1 2">VRMG2420</strain>
    </source>
</reference>